<keyword evidence="2" id="KW-1185">Reference proteome</keyword>
<comment type="caution">
    <text evidence="1">The sequence shown here is derived from an EMBL/GenBank/DDBJ whole genome shotgun (WGS) entry which is preliminary data.</text>
</comment>
<name>A0A147KGP6_THECS</name>
<dbReference type="AlphaFoldDB" id="A0A147KGP6"/>
<organism evidence="1 2">
    <name type="scientific">Thermobifida cellulosilytica TB100</name>
    <dbReference type="NCBI Taxonomy" id="665004"/>
    <lineage>
        <taxon>Bacteria</taxon>
        <taxon>Bacillati</taxon>
        <taxon>Actinomycetota</taxon>
        <taxon>Actinomycetes</taxon>
        <taxon>Streptosporangiales</taxon>
        <taxon>Nocardiopsidaceae</taxon>
        <taxon>Thermobifida</taxon>
    </lineage>
</organism>
<gene>
    <name evidence="1" type="ORF">AC529_12025</name>
</gene>
<dbReference type="Proteomes" id="UP000074382">
    <property type="component" value="Unassembled WGS sequence"/>
</dbReference>
<dbReference type="EMBL" id="LGEM01000089">
    <property type="protein sequence ID" value="KUP96480.1"/>
    <property type="molecule type" value="Genomic_DNA"/>
</dbReference>
<reference evidence="2" key="1">
    <citation type="journal article" date="2017" name="Acta Aliment.">
        <title>Plant polysaccharide degrading enzyme system of Thermpbifida cellulosilytica TB100 revealed by de novo genome project data.</title>
        <authorList>
            <person name="Toth A."/>
            <person name="Baka E."/>
            <person name="Luzics S."/>
            <person name="Bata-Vidacs I."/>
            <person name="Nagy I."/>
            <person name="Balint B."/>
            <person name="Herceg R."/>
            <person name="Olasz F."/>
            <person name="Wilk T."/>
            <person name="Nagy T."/>
            <person name="Kriszt B."/>
            <person name="Nagy I."/>
            <person name="Kukolya J."/>
        </authorList>
    </citation>
    <scope>NUCLEOTIDE SEQUENCE [LARGE SCALE GENOMIC DNA]</scope>
    <source>
        <strain evidence="2">TB100</strain>
    </source>
</reference>
<evidence type="ECO:0000313" key="2">
    <source>
        <dbReference type="Proteomes" id="UP000074382"/>
    </source>
</evidence>
<dbReference type="PATRIC" id="fig|665004.4.peg.1110"/>
<protein>
    <submittedName>
        <fullName evidence="1">Uncharacterized protein</fullName>
    </submittedName>
</protein>
<sequence>MSTVGVMTATDPLQDALARLRLDFPLWEITYDPNRETWRRWRAWRHDPLTEVEAQQHRRREIVAPTMDRLLADLGAEQRAQDILRASSQ</sequence>
<proteinExistence type="predicted"/>
<evidence type="ECO:0000313" key="1">
    <source>
        <dbReference type="EMBL" id="KUP96480.1"/>
    </source>
</evidence>
<accession>A0A147KGP6</accession>